<dbReference type="Proteomes" id="UP000241912">
    <property type="component" value="Unassembled WGS sequence"/>
</dbReference>
<feature type="transmembrane region" description="Helical" evidence="1">
    <location>
        <begin position="96"/>
        <end position="129"/>
    </location>
</feature>
<dbReference type="PANTHER" id="PTHR39084">
    <property type="entry name" value="MEMBRANE PROTEIN-RELATED"/>
    <property type="match status" value="1"/>
</dbReference>
<feature type="transmembrane region" description="Helical" evidence="1">
    <location>
        <begin position="207"/>
        <end position="226"/>
    </location>
</feature>
<feature type="transmembrane region" description="Helical" evidence="1">
    <location>
        <begin position="238"/>
        <end position="263"/>
    </location>
</feature>
<dbReference type="AlphaFoldDB" id="A0A2P7NS50"/>
<proteinExistence type="predicted"/>
<feature type="transmembrane region" description="Helical" evidence="1">
    <location>
        <begin position="398"/>
        <end position="419"/>
    </location>
</feature>
<evidence type="ECO:0000313" key="3">
    <source>
        <dbReference type="EMBL" id="PSJ16296.1"/>
    </source>
</evidence>
<evidence type="ECO:0000256" key="1">
    <source>
        <dbReference type="SAM" id="Phobius"/>
    </source>
</evidence>
<evidence type="ECO:0000259" key="2">
    <source>
        <dbReference type="Pfam" id="PF13194"/>
    </source>
</evidence>
<feature type="transmembrane region" description="Helical" evidence="1">
    <location>
        <begin position="67"/>
        <end position="84"/>
    </location>
</feature>
<reference evidence="3 4" key="1">
    <citation type="submission" date="2018-03" db="EMBL/GenBank/DDBJ databases">
        <title>Draft genome of Nitrosomonas supralitoralis APG5.</title>
        <authorList>
            <person name="Urakawa H."/>
            <person name="Lopez J.V."/>
        </authorList>
    </citation>
    <scope>NUCLEOTIDE SEQUENCE [LARGE SCALE GENOMIC DNA]</scope>
    <source>
        <strain evidence="3 4">APG5</strain>
    </source>
</reference>
<dbReference type="OrthoDB" id="9813718at2"/>
<feature type="transmembrane region" description="Helical" evidence="1">
    <location>
        <begin position="45"/>
        <end position="61"/>
    </location>
</feature>
<keyword evidence="3" id="KW-0560">Oxidoreductase</keyword>
<name>A0A2P7NS50_9PROT</name>
<evidence type="ECO:0000313" key="4">
    <source>
        <dbReference type="Proteomes" id="UP000241912"/>
    </source>
</evidence>
<keyword evidence="4" id="KW-1185">Reference proteome</keyword>
<dbReference type="InterPro" id="IPR025105">
    <property type="entry name" value="DUF4010"/>
</dbReference>
<keyword evidence="1" id="KW-1133">Transmembrane helix</keyword>
<feature type="transmembrane region" description="Helical" evidence="1">
    <location>
        <begin position="178"/>
        <end position="195"/>
    </location>
</feature>
<dbReference type="Pfam" id="PF13194">
    <property type="entry name" value="DUF4010"/>
    <property type="match status" value="1"/>
</dbReference>
<organism evidence="3 4">
    <name type="scientific">Nitrosomonas supralitoralis</name>
    <dbReference type="NCBI Taxonomy" id="2116706"/>
    <lineage>
        <taxon>Bacteria</taxon>
        <taxon>Pseudomonadati</taxon>
        <taxon>Pseudomonadota</taxon>
        <taxon>Betaproteobacteria</taxon>
        <taxon>Nitrosomonadales</taxon>
        <taxon>Nitrosomonadaceae</taxon>
        <taxon>Nitrosomonas</taxon>
    </lineage>
</organism>
<feature type="transmembrane region" description="Helical" evidence="1">
    <location>
        <begin position="269"/>
        <end position="290"/>
    </location>
</feature>
<feature type="domain" description="DUF4010" evidence="2">
    <location>
        <begin position="185"/>
        <end position="394"/>
    </location>
</feature>
<dbReference type="RefSeq" id="WP_106707905.1">
    <property type="nucleotide sequence ID" value="NZ_PXXU01000057.1"/>
</dbReference>
<keyword evidence="1" id="KW-0472">Membrane</keyword>
<gene>
    <name evidence="3" type="ORF">C7H79_14165</name>
</gene>
<keyword evidence="1" id="KW-0812">Transmembrane</keyword>
<protein>
    <submittedName>
        <fullName evidence="3">Beta-carotene 15,15'-monooxygenase</fullName>
    </submittedName>
</protein>
<accession>A0A2P7NS50</accession>
<feature type="transmembrane region" description="Helical" evidence="1">
    <location>
        <begin position="6"/>
        <end position="24"/>
    </location>
</feature>
<dbReference type="PANTHER" id="PTHR39084:SF1">
    <property type="entry name" value="DUF4010 DOMAIN-CONTAINING PROTEIN"/>
    <property type="match status" value="1"/>
</dbReference>
<dbReference type="GO" id="GO:0004497">
    <property type="term" value="F:monooxygenase activity"/>
    <property type="evidence" value="ECO:0007669"/>
    <property type="project" value="UniProtKB-KW"/>
</dbReference>
<dbReference type="EMBL" id="PXXU01000057">
    <property type="protein sequence ID" value="PSJ16296.1"/>
    <property type="molecule type" value="Genomic_DNA"/>
</dbReference>
<comment type="caution">
    <text evidence="3">The sequence shown here is derived from an EMBL/GenBank/DDBJ whole genome shotgun (WGS) entry which is preliminary data.</text>
</comment>
<keyword evidence="3" id="KW-0503">Monooxygenase</keyword>
<feature type="transmembrane region" description="Helical" evidence="1">
    <location>
        <begin position="372"/>
        <end position="392"/>
    </location>
</feature>
<sequence>MEQYLNIQLVQFVLTVVFSFLIGLEIKSYRLQFHAQETSTTIGSARTYTFIGMIGYIFCIIDEGLVVYIAGMICFTLLFSLFYFQRLKEQKTSVLVYLVALVVYSFGPLVVHYPFWLASLIFVLTIFILNAKQNLHNLMLNINVAEMGTLGKMVLLSAVILPLLPHNNIADFLPLSPFEIWLAVVIISAISYGSYVVQKYFLNQKGYLLASIIGGAYSSTATTVVLSHKAKGIGNSMASILTASIIAASSMMYLKLVVVAAIFNSAIAMSLLLPFIGLFLVGIIIALLYAKNNATVGAVDMQLMDKNPLDLGVAFIFTGIFIVMMIVTHFVTTHFGTSGLNILSFLVGFTDIYPFILSILTGDHRIEDTQVVSAILIAAGSNNILKAIYTLWFGGIKVGLQAAVWLILLGIITIGYTLVL</sequence>
<feature type="transmembrane region" description="Helical" evidence="1">
    <location>
        <begin position="338"/>
        <end position="360"/>
    </location>
</feature>
<feature type="transmembrane region" description="Helical" evidence="1">
    <location>
        <begin position="311"/>
        <end position="332"/>
    </location>
</feature>
<feature type="transmembrane region" description="Helical" evidence="1">
    <location>
        <begin position="149"/>
        <end position="166"/>
    </location>
</feature>